<name>A0A815NNZ9_9BILA</name>
<gene>
    <name evidence="1" type="ORF">ZHD862_LOCUS34429</name>
</gene>
<proteinExistence type="predicted"/>
<organism evidence="1 2">
    <name type="scientific">Rotaria sordida</name>
    <dbReference type="NCBI Taxonomy" id="392033"/>
    <lineage>
        <taxon>Eukaryota</taxon>
        <taxon>Metazoa</taxon>
        <taxon>Spiralia</taxon>
        <taxon>Gnathifera</taxon>
        <taxon>Rotifera</taxon>
        <taxon>Eurotatoria</taxon>
        <taxon>Bdelloidea</taxon>
        <taxon>Philodinida</taxon>
        <taxon>Philodinidae</taxon>
        <taxon>Rotaria</taxon>
    </lineage>
</organism>
<reference evidence="1" key="1">
    <citation type="submission" date="2021-02" db="EMBL/GenBank/DDBJ databases">
        <authorList>
            <person name="Nowell W R."/>
        </authorList>
    </citation>
    <scope>NUCLEOTIDE SEQUENCE</scope>
</reference>
<dbReference type="AlphaFoldDB" id="A0A815NNZ9"/>
<accession>A0A815NNZ9</accession>
<sequence length="184" mass="21671">MYSSILSCPCRNSSMPRSKFISIEVKIHPFCTSHFVRDDRWFQYWTMKFLNGSIDPTPSFYFNDFHLSNITALDPNTLINFQPQDPLQNLMISSLVDQLIYTANYTLYYAECQPEICTYTIDQELHAIARINLIIGLIGGLTILLRILVPSFIKIIHLFYGFCYQQTRDVPLRWRMIFIYSRDK</sequence>
<protein>
    <submittedName>
        <fullName evidence="1">Uncharacterized protein</fullName>
    </submittedName>
</protein>
<evidence type="ECO:0000313" key="1">
    <source>
        <dbReference type="EMBL" id="CAF1432235.1"/>
    </source>
</evidence>
<dbReference type="EMBL" id="CAJNOT010004438">
    <property type="protein sequence ID" value="CAF1432235.1"/>
    <property type="molecule type" value="Genomic_DNA"/>
</dbReference>
<evidence type="ECO:0000313" key="2">
    <source>
        <dbReference type="Proteomes" id="UP000663864"/>
    </source>
</evidence>
<comment type="caution">
    <text evidence="1">The sequence shown here is derived from an EMBL/GenBank/DDBJ whole genome shotgun (WGS) entry which is preliminary data.</text>
</comment>
<dbReference type="Proteomes" id="UP000663864">
    <property type="component" value="Unassembled WGS sequence"/>
</dbReference>
<feature type="non-terminal residue" evidence="1">
    <location>
        <position position="1"/>
    </location>
</feature>